<dbReference type="InterPro" id="IPR018653">
    <property type="entry name" value="ScfR_C"/>
</dbReference>
<keyword evidence="7" id="KW-1185">Reference proteome</keyword>
<dbReference type="SMART" id="SM00530">
    <property type="entry name" value="HTH_XRE"/>
    <property type="match status" value="1"/>
</dbReference>
<dbReference type="GO" id="GO:0005829">
    <property type="term" value="C:cytosol"/>
    <property type="evidence" value="ECO:0007669"/>
    <property type="project" value="TreeGrafter"/>
</dbReference>
<reference evidence="7" key="1">
    <citation type="submission" date="2015-07" db="EMBL/GenBank/DDBJ databases">
        <authorList>
            <person name="Rodrigo-Torres Lidia"/>
            <person name="Arahal R.David."/>
        </authorList>
    </citation>
    <scope>NUCLEOTIDE SEQUENCE [LARGE SCALE GENOMIC DNA]</scope>
    <source>
        <strain evidence="7">CECT 5112</strain>
    </source>
</reference>
<dbReference type="PIRSF" id="PIRSF019251">
    <property type="entry name" value="Rv0465c"/>
    <property type="match status" value="1"/>
</dbReference>
<evidence type="ECO:0000256" key="2">
    <source>
        <dbReference type="ARBA" id="ARBA00023015"/>
    </source>
</evidence>
<evidence type="ECO:0000256" key="1">
    <source>
        <dbReference type="ARBA" id="ARBA00007227"/>
    </source>
</evidence>
<protein>
    <submittedName>
        <fullName evidence="6">Transcriptional regulator, y4mF family</fullName>
    </submittedName>
</protein>
<sequence length="479" mass="53909">MQKNLYSGHTLRQVRADTGLSQVEFAKKLGLSTPYINQIENNNRPVTASVLLAIYRVFGTDLAAFEENDLDRMTQDLEEIFADTRFHGTRISKQDLHELATRAPEAARAIMDMYGTMRAYHEKDAGEDDLLQMNASDDGTGSINKSAYEEVRDYFHYQDNYVDAIDRAAEQLAIKINLLADAPKLTALTNWLHDTYNIAVEQHGAEDAALIRHNEFERRISIHRSVPDSSKSFLLGSVIAELYAKDILTSEVADARFRTQSAESIARLALRNFFAGSLLLPYEAFLEAAAASRHDIQRLSHQMDASIEQICHRLSTLQRAGSKGIPFYFVKIDRAGNVVKRHSATRFQFARFGGSCPRWNVHQAFEQTTDKFISQIAQMPDGVKYLCVATSVTKHTTDYKTQARRYALGFGCEAQYADAIVYADGLALDDRAEPEPLGVNCRICPRDNCDQRAFPAINTTPFIDSRERGIVPYRAKATR</sequence>
<dbReference type="CDD" id="cd00093">
    <property type="entry name" value="HTH_XRE"/>
    <property type="match status" value="1"/>
</dbReference>
<dbReference type="RefSeq" id="WP_055672733.1">
    <property type="nucleotide sequence ID" value="NZ_CXWD01000013.1"/>
</dbReference>
<evidence type="ECO:0000256" key="4">
    <source>
        <dbReference type="ARBA" id="ARBA00023163"/>
    </source>
</evidence>
<dbReference type="STRING" id="388408.LAX5112_03311"/>
<dbReference type="SUPFAM" id="SSF47413">
    <property type="entry name" value="lambda repressor-like DNA-binding domains"/>
    <property type="match status" value="1"/>
</dbReference>
<keyword evidence="3" id="KW-0238">DNA-binding</keyword>
<evidence type="ECO:0000313" key="7">
    <source>
        <dbReference type="Proteomes" id="UP000053235"/>
    </source>
</evidence>
<evidence type="ECO:0000259" key="5">
    <source>
        <dbReference type="PROSITE" id="PS50943"/>
    </source>
</evidence>
<dbReference type="GO" id="GO:0003700">
    <property type="term" value="F:DNA-binding transcription factor activity"/>
    <property type="evidence" value="ECO:0007669"/>
    <property type="project" value="TreeGrafter"/>
</dbReference>
<evidence type="ECO:0000256" key="3">
    <source>
        <dbReference type="ARBA" id="ARBA00023125"/>
    </source>
</evidence>
<dbReference type="Pfam" id="PF01381">
    <property type="entry name" value="HTH_3"/>
    <property type="match status" value="1"/>
</dbReference>
<keyword evidence="2" id="KW-0805">Transcription regulation</keyword>
<dbReference type="PROSITE" id="PS50943">
    <property type="entry name" value="HTH_CROC1"/>
    <property type="match status" value="1"/>
</dbReference>
<dbReference type="Pfam" id="PF09856">
    <property type="entry name" value="ScfRs"/>
    <property type="match status" value="1"/>
</dbReference>
<comment type="similarity">
    <text evidence="1">Belongs to the short-chain fatty acyl-CoA assimilation regulator (ScfR) family.</text>
</comment>
<dbReference type="InterPro" id="IPR010359">
    <property type="entry name" value="IrrE_HExxH"/>
</dbReference>
<dbReference type="PANTHER" id="PTHR46797:SF23">
    <property type="entry name" value="HTH-TYPE TRANSCRIPTIONAL REGULATOR SUTR"/>
    <property type="match status" value="1"/>
</dbReference>
<keyword evidence="4" id="KW-0804">Transcription</keyword>
<dbReference type="Pfam" id="PF06114">
    <property type="entry name" value="Peptidase_M78"/>
    <property type="match status" value="1"/>
</dbReference>
<dbReference type="InterPro" id="IPR026281">
    <property type="entry name" value="HTH_RamB"/>
</dbReference>
<dbReference type="InterPro" id="IPR010982">
    <property type="entry name" value="Lambda_DNA-bd_dom_sf"/>
</dbReference>
<dbReference type="GO" id="GO:0003677">
    <property type="term" value="F:DNA binding"/>
    <property type="evidence" value="ECO:0007669"/>
    <property type="project" value="UniProtKB-KW"/>
</dbReference>
<dbReference type="Gene3D" id="1.10.260.40">
    <property type="entry name" value="lambda repressor-like DNA-binding domains"/>
    <property type="match status" value="1"/>
</dbReference>
<feature type="domain" description="HTH cro/C1-type" evidence="5">
    <location>
        <begin position="11"/>
        <end position="65"/>
    </location>
</feature>
<dbReference type="Proteomes" id="UP000053235">
    <property type="component" value="Unassembled WGS sequence"/>
</dbReference>
<gene>
    <name evidence="6" type="ORF">LAX5112_03311</name>
</gene>
<organism evidence="6 7">
    <name type="scientific">Roseibium alexandrii</name>
    <dbReference type="NCBI Taxonomy" id="388408"/>
    <lineage>
        <taxon>Bacteria</taxon>
        <taxon>Pseudomonadati</taxon>
        <taxon>Pseudomonadota</taxon>
        <taxon>Alphaproteobacteria</taxon>
        <taxon>Hyphomicrobiales</taxon>
        <taxon>Stappiaceae</taxon>
        <taxon>Roseibium</taxon>
    </lineage>
</organism>
<dbReference type="InterPro" id="IPR050807">
    <property type="entry name" value="TransReg_Diox_bact_type"/>
</dbReference>
<evidence type="ECO:0000313" key="6">
    <source>
        <dbReference type="EMBL" id="CTQ72808.1"/>
    </source>
</evidence>
<dbReference type="AlphaFoldDB" id="A0A0M7ACJ9"/>
<name>A0A0M7ACJ9_9HYPH</name>
<proteinExistence type="inferred from homology"/>
<dbReference type="InterPro" id="IPR001387">
    <property type="entry name" value="Cro/C1-type_HTH"/>
</dbReference>
<dbReference type="EMBL" id="CXWD01000013">
    <property type="protein sequence ID" value="CTQ72808.1"/>
    <property type="molecule type" value="Genomic_DNA"/>
</dbReference>
<accession>A0A0M7ACJ9</accession>
<dbReference type="PANTHER" id="PTHR46797">
    <property type="entry name" value="HTH-TYPE TRANSCRIPTIONAL REGULATOR"/>
    <property type="match status" value="1"/>
</dbReference>